<dbReference type="RefSeq" id="WP_125568422.1">
    <property type="nucleotide sequence ID" value="NZ_AP019307.1"/>
</dbReference>
<dbReference type="OrthoDB" id="3366509at2"/>
<dbReference type="AlphaFoldDB" id="A0A3G9J2W0"/>
<dbReference type="GO" id="GO:0003824">
    <property type="term" value="F:catalytic activity"/>
    <property type="evidence" value="ECO:0007669"/>
    <property type="project" value="UniProtKB-ARBA"/>
</dbReference>
<sequence length="210" mass="23811">MGAPRLRRVIEVDQPRALVLLVHGGLVRSKLPVHEGHPSIGWPHTRYFQDRLSTRFAARGVEMWGLLHRYAGWNSDAHPSPVPDLQWALDEARRLRPGVPVILVGHSMGARTSLRVAEDPSLIGLIALCPWYPANEVVPPARMPLRVAFAEWDWDCPYPSMKKFLARASETADVRVQNMGRDTHYMLRSKRWETYLLHTVTELVVGADTV</sequence>
<reference evidence="2 3" key="1">
    <citation type="submission" date="2018-11" db="EMBL/GenBank/DDBJ databases">
        <title>Complete genome sequence of Nocardioides baekrokdamisoli strain KCTC 39748.</title>
        <authorList>
            <person name="Kang S.W."/>
            <person name="Lee K.C."/>
            <person name="Kim K.K."/>
            <person name="Kim J.S."/>
            <person name="Kim D.S."/>
            <person name="Ko S.H."/>
            <person name="Yang S.H."/>
            <person name="Shin Y.K."/>
            <person name="Lee J.S."/>
        </authorList>
    </citation>
    <scope>NUCLEOTIDE SEQUENCE [LARGE SCALE GENOMIC DNA]</scope>
    <source>
        <strain evidence="2 3">KCTC 39748</strain>
    </source>
</reference>
<dbReference type="Pfam" id="PF12697">
    <property type="entry name" value="Abhydrolase_6"/>
    <property type="match status" value="1"/>
</dbReference>
<dbReference type="EMBL" id="AP019307">
    <property type="protein sequence ID" value="BBH17339.1"/>
    <property type="molecule type" value="Genomic_DNA"/>
</dbReference>
<dbReference type="KEGG" id="nbe:Back2_16260"/>
<organism evidence="2 3">
    <name type="scientific">Nocardioides baekrokdamisoli</name>
    <dbReference type="NCBI Taxonomy" id="1804624"/>
    <lineage>
        <taxon>Bacteria</taxon>
        <taxon>Bacillati</taxon>
        <taxon>Actinomycetota</taxon>
        <taxon>Actinomycetes</taxon>
        <taxon>Propionibacteriales</taxon>
        <taxon>Nocardioidaceae</taxon>
        <taxon>Nocardioides</taxon>
    </lineage>
</organism>
<gene>
    <name evidence="2" type="ORF">Back2_16260</name>
</gene>
<dbReference type="Proteomes" id="UP000271573">
    <property type="component" value="Chromosome"/>
</dbReference>
<dbReference type="Gene3D" id="3.40.50.1820">
    <property type="entry name" value="alpha/beta hydrolase"/>
    <property type="match status" value="1"/>
</dbReference>
<accession>A0A3G9J2W0</accession>
<evidence type="ECO:0000259" key="1">
    <source>
        <dbReference type="Pfam" id="PF12697"/>
    </source>
</evidence>
<feature type="domain" description="AB hydrolase-1" evidence="1">
    <location>
        <begin position="19"/>
        <end position="199"/>
    </location>
</feature>
<dbReference type="SUPFAM" id="SSF53474">
    <property type="entry name" value="alpha/beta-Hydrolases"/>
    <property type="match status" value="1"/>
</dbReference>
<dbReference type="InterPro" id="IPR029058">
    <property type="entry name" value="AB_hydrolase_fold"/>
</dbReference>
<protein>
    <recommendedName>
        <fullName evidence="1">AB hydrolase-1 domain-containing protein</fullName>
    </recommendedName>
</protein>
<name>A0A3G9J2W0_9ACTN</name>
<keyword evidence="3" id="KW-1185">Reference proteome</keyword>
<proteinExistence type="predicted"/>
<evidence type="ECO:0000313" key="2">
    <source>
        <dbReference type="EMBL" id="BBH17339.1"/>
    </source>
</evidence>
<evidence type="ECO:0000313" key="3">
    <source>
        <dbReference type="Proteomes" id="UP000271573"/>
    </source>
</evidence>
<dbReference type="InterPro" id="IPR000073">
    <property type="entry name" value="AB_hydrolase_1"/>
</dbReference>